<accession>A0ABT2Z5L3</accession>
<proteinExistence type="predicted"/>
<evidence type="ECO:0000256" key="1">
    <source>
        <dbReference type="ARBA" id="ARBA00022630"/>
    </source>
</evidence>
<dbReference type="Gene3D" id="3.30.465.10">
    <property type="match status" value="1"/>
</dbReference>
<dbReference type="InterPro" id="IPR002346">
    <property type="entry name" value="Mopterin_DH_FAD-bd"/>
</dbReference>
<dbReference type="InterPro" id="IPR036683">
    <property type="entry name" value="CO_DH_flav_C_dom_sf"/>
</dbReference>
<keyword evidence="3" id="KW-0560">Oxidoreductase</keyword>
<evidence type="ECO:0000313" key="6">
    <source>
        <dbReference type="Proteomes" id="UP001652503"/>
    </source>
</evidence>
<dbReference type="Pfam" id="PF00941">
    <property type="entry name" value="FAD_binding_5"/>
    <property type="match status" value="1"/>
</dbReference>
<keyword evidence="2" id="KW-0274">FAD</keyword>
<dbReference type="InterPro" id="IPR051312">
    <property type="entry name" value="Diverse_Substr_Oxidored"/>
</dbReference>
<keyword evidence="6" id="KW-1185">Reference proteome</keyword>
<evidence type="ECO:0000256" key="3">
    <source>
        <dbReference type="ARBA" id="ARBA00023002"/>
    </source>
</evidence>
<dbReference type="Gene3D" id="3.30.43.10">
    <property type="entry name" value="Uridine Diphospho-n-acetylenolpyruvylglucosamine Reductase, domain 2"/>
    <property type="match status" value="1"/>
</dbReference>
<dbReference type="InterPro" id="IPR036318">
    <property type="entry name" value="FAD-bd_PCMH-like_sf"/>
</dbReference>
<gene>
    <name evidence="5" type="ORF">OE647_16305</name>
</gene>
<keyword evidence="1" id="KW-0285">Flavoprotein</keyword>
<dbReference type="InterPro" id="IPR016167">
    <property type="entry name" value="FAD-bd_PCMH_sub1"/>
</dbReference>
<dbReference type="Gene3D" id="3.30.390.50">
    <property type="entry name" value="CO dehydrogenase flavoprotein, C-terminal domain"/>
    <property type="match status" value="1"/>
</dbReference>
<organism evidence="5 6">
    <name type="scientific">Albidovulum sediminicola</name>
    <dbReference type="NCBI Taxonomy" id="2984331"/>
    <lineage>
        <taxon>Bacteria</taxon>
        <taxon>Pseudomonadati</taxon>
        <taxon>Pseudomonadota</taxon>
        <taxon>Alphaproteobacteria</taxon>
        <taxon>Rhodobacterales</taxon>
        <taxon>Paracoccaceae</taxon>
        <taxon>Albidovulum</taxon>
    </lineage>
</organism>
<dbReference type="PANTHER" id="PTHR42659">
    <property type="entry name" value="XANTHINE DEHYDROGENASE SUBUNIT C-RELATED"/>
    <property type="match status" value="1"/>
</dbReference>
<comment type="caution">
    <text evidence="5">The sequence shown here is derived from an EMBL/GenBank/DDBJ whole genome shotgun (WGS) entry which is preliminary data.</text>
</comment>
<dbReference type="Proteomes" id="UP001652503">
    <property type="component" value="Unassembled WGS sequence"/>
</dbReference>
<dbReference type="RefSeq" id="WP_263722814.1">
    <property type="nucleotide sequence ID" value="NZ_JAOWLA010000017.1"/>
</dbReference>
<evidence type="ECO:0000256" key="2">
    <source>
        <dbReference type="ARBA" id="ARBA00022827"/>
    </source>
</evidence>
<dbReference type="SMART" id="SM01092">
    <property type="entry name" value="CO_deh_flav_C"/>
    <property type="match status" value="1"/>
</dbReference>
<dbReference type="PANTHER" id="PTHR42659:SF2">
    <property type="entry name" value="XANTHINE DEHYDROGENASE SUBUNIT C-RELATED"/>
    <property type="match status" value="1"/>
</dbReference>
<dbReference type="SUPFAM" id="SSF56176">
    <property type="entry name" value="FAD-binding/transporter-associated domain-like"/>
    <property type="match status" value="1"/>
</dbReference>
<dbReference type="SUPFAM" id="SSF55447">
    <property type="entry name" value="CO dehydrogenase flavoprotein C-terminal domain-like"/>
    <property type="match status" value="1"/>
</dbReference>
<dbReference type="InterPro" id="IPR016169">
    <property type="entry name" value="FAD-bd_PCMH_sub2"/>
</dbReference>
<reference evidence="5 6" key="1">
    <citation type="submission" date="2022-10" db="EMBL/GenBank/DDBJ databases">
        <title>Defluviimonas sp. nov., isolated from ocean surface water.</title>
        <authorList>
            <person name="He W."/>
            <person name="Wang L."/>
            <person name="Zhang D.-F."/>
        </authorList>
    </citation>
    <scope>NUCLEOTIDE SEQUENCE [LARGE SCALE GENOMIC DNA]</scope>
    <source>
        <strain evidence="5 6">WL0075</strain>
    </source>
</reference>
<evidence type="ECO:0000313" key="5">
    <source>
        <dbReference type="EMBL" id="MCV2866287.1"/>
    </source>
</evidence>
<dbReference type="InterPro" id="IPR005107">
    <property type="entry name" value="CO_DH_flav_C"/>
</dbReference>
<protein>
    <submittedName>
        <fullName evidence="5">Xanthine dehydrogenase family protein subunit M</fullName>
    </submittedName>
</protein>
<name>A0ABT2Z5L3_9RHOB</name>
<dbReference type="InterPro" id="IPR016166">
    <property type="entry name" value="FAD-bd_PCMH"/>
</dbReference>
<dbReference type="PROSITE" id="PS51387">
    <property type="entry name" value="FAD_PCMH"/>
    <property type="match status" value="1"/>
</dbReference>
<dbReference type="EMBL" id="JAOWLA010000017">
    <property type="protein sequence ID" value="MCV2866287.1"/>
    <property type="molecule type" value="Genomic_DNA"/>
</dbReference>
<evidence type="ECO:0000259" key="4">
    <source>
        <dbReference type="PROSITE" id="PS51387"/>
    </source>
</evidence>
<sequence>MQYVAAKTADEAVALLAGHSGTARVLAGGTDLLVQMKSGMVEPDLVVDIKRIAGMRDITPEAGGFRVGAAVSGAELGEHAGVCAMWPGVVEGFNLIGSTQVQGRATMAGNLCNASPAGDAVPSLVAAAAVARVQGPNGTRDVPIRDIPAGPGRTTLSKGEIVTSIFLPARPARAADAYLRFIPRTEMDIAVASAGVSLVLAADGTVESARVALGAVAPTVLLAEEAGKVITGTRLDDETLARMAAACEAICKPIDDKRGTIEFRTRTAGVMAKRAARIAYDRAGAKA</sequence>
<feature type="domain" description="FAD-binding PCMH-type" evidence="4">
    <location>
        <begin position="1"/>
        <end position="172"/>
    </location>
</feature>
<dbReference type="Pfam" id="PF03450">
    <property type="entry name" value="CO_deh_flav_C"/>
    <property type="match status" value="1"/>
</dbReference>